<evidence type="ECO:0000259" key="1">
    <source>
        <dbReference type="Pfam" id="PF14033"/>
    </source>
</evidence>
<organism evidence="2 3">
    <name type="scientific">Penicillium chrysogenum</name>
    <name type="common">Penicillium notatum</name>
    <dbReference type="NCBI Taxonomy" id="5076"/>
    <lineage>
        <taxon>Eukaryota</taxon>
        <taxon>Fungi</taxon>
        <taxon>Dikarya</taxon>
        <taxon>Ascomycota</taxon>
        <taxon>Pezizomycotina</taxon>
        <taxon>Eurotiomycetes</taxon>
        <taxon>Eurotiomycetidae</taxon>
        <taxon>Eurotiales</taxon>
        <taxon>Aspergillaceae</taxon>
        <taxon>Penicillium</taxon>
        <taxon>Penicillium chrysogenum species complex</taxon>
    </lineage>
</organism>
<feature type="domain" description="DUF4246" evidence="1">
    <location>
        <begin position="1"/>
        <end position="68"/>
    </location>
</feature>
<reference evidence="2 3" key="1">
    <citation type="journal article" date="2023" name="IMA Fungus">
        <title>Comparative genomic study of the Penicillium genus elucidates a diverse pangenome and 15 lateral gene transfer events.</title>
        <authorList>
            <person name="Petersen C."/>
            <person name="Sorensen T."/>
            <person name="Nielsen M.R."/>
            <person name="Sondergaard T.E."/>
            <person name="Sorensen J.L."/>
            <person name="Fitzpatrick D.A."/>
            <person name="Frisvad J.C."/>
            <person name="Nielsen K.L."/>
        </authorList>
    </citation>
    <scope>NUCLEOTIDE SEQUENCE [LARGE SCALE GENOMIC DNA]</scope>
    <source>
        <strain evidence="2 3">IBT 3361</strain>
    </source>
</reference>
<evidence type="ECO:0000313" key="2">
    <source>
        <dbReference type="EMBL" id="KAJ5269124.1"/>
    </source>
</evidence>
<protein>
    <recommendedName>
        <fullName evidence="1">DUF4246 domain-containing protein</fullName>
    </recommendedName>
</protein>
<comment type="caution">
    <text evidence="2">The sequence shown here is derived from an EMBL/GenBank/DDBJ whole genome shotgun (WGS) entry which is preliminary data.</text>
</comment>
<dbReference type="Proteomes" id="UP001220256">
    <property type="component" value="Unassembled WGS sequence"/>
</dbReference>
<dbReference type="Pfam" id="PF14033">
    <property type="entry name" value="DUF4246"/>
    <property type="match status" value="1"/>
</dbReference>
<accession>A0ABQ8WGI3</accession>
<name>A0ABQ8WGI3_PENCH</name>
<evidence type="ECO:0000313" key="3">
    <source>
        <dbReference type="Proteomes" id="UP001220256"/>
    </source>
</evidence>
<proteinExistence type="predicted"/>
<dbReference type="EMBL" id="JAPVEB010000003">
    <property type="protein sequence ID" value="KAJ5269124.1"/>
    <property type="molecule type" value="Genomic_DNA"/>
</dbReference>
<gene>
    <name evidence="2" type="ORF">N7505_004882</name>
</gene>
<dbReference type="InterPro" id="IPR049192">
    <property type="entry name" value="DUF4246_C"/>
</dbReference>
<keyword evidence="3" id="KW-1185">Reference proteome</keyword>
<sequence>MIDQIIKELQWKADAFLPLAPVKSDTQIDASLQQALKAAVRPLKNVPEGQKGYHPGSGDRVVDLVHVGLEKINTVNILVNLLFPLVKLPFCPELEYRTLLIVKAKSLKAI</sequence>